<feature type="region of interest" description="Disordered" evidence="6">
    <location>
        <begin position="574"/>
        <end position="642"/>
    </location>
</feature>
<dbReference type="PANTHER" id="PTHR10201:SF323">
    <property type="entry name" value="MATRIX METALLOPROTEINASE-21"/>
    <property type="match status" value="1"/>
</dbReference>
<keyword evidence="4" id="KW-0862">Zinc</keyword>
<dbReference type="InterPro" id="IPR001818">
    <property type="entry name" value="Pept_M10_metallopeptidase"/>
</dbReference>
<dbReference type="SUPFAM" id="SSF55486">
    <property type="entry name" value="Metalloproteases ('zincins'), catalytic domain"/>
    <property type="match status" value="1"/>
</dbReference>
<dbReference type="InterPro" id="IPR024079">
    <property type="entry name" value="MetalloPept_cat_dom_sf"/>
</dbReference>
<reference evidence="9" key="1">
    <citation type="submission" date="2019-08" db="EMBL/GenBank/DDBJ databases">
        <title>Limnoglobus roseus gen. nov., sp. nov., a novel freshwater planctomycete with a giant genome from the family Gemmataceae.</title>
        <authorList>
            <person name="Kulichevskaya I.S."/>
            <person name="Naumoff D.G."/>
            <person name="Miroshnikov K."/>
            <person name="Ivanova A."/>
            <person name="Philippov D.A."/>
            <person name="Hakobyan A."/>
            <person name="Rijpstra I.C."/>
            <person name="Sinninghe Damste J.S."/>
            <person name="Liesack W."/>
            <person name="Dedysh S.N."/>
        </authorList>
    </citation>
    <scope>NUCLEOTIDE SEQUENCE [LARGE SCALE GENOMIC DNA]</scope>
    <source>
        <strain evidence="9">PX52</strain>
    </source>
</reference>
<dbReference type="PANTHER" id="PTHR10201">
    <property type="entry name" value="MATRIX METALLOPROTEINASE"/>
    <property type="match status" value="1"/>
</dbReference>
<dbReference type="GO" id="GO:0006508">
    <property type="term" value="P:proteolysis"/>
    <property type="evidence" value="ECO:0007669"/>
    <property type="project" value="UniProtKB-KW"/>
</dbReference>
<evidence type="ECO:0000256" key="1">
    <source>
        <dbReference type="ARBA" id="ARBA00022670"/>
    </source>
</evidence>
<name>A0A5C1ALK9_9BACT</name>
<evidence type="ECO:0000256" key="6">
    <source>
        <dbReference type="SAM" id="MobiDB-lite"/>
    </source>
</evidence>
<accession>A0A5C1ALK9</accession>
<keyword evidence="3" id="KW-0378">Hydrolase</keyword>
<keyword evidence="1" id="KW-0645">Protease</keyword>
<evidence type="ECO:0000256" key="4">
    <source>
        <dbReference type="ARBA" id="ARBA00022833"/>
    </source>
</evidence>
<dbReference type="Gene3D" id="3.40.390.10">
    <property type="entry name" value="Collagenase (Catalytic Domain)"/>
    <property type="match status" value="1"/>
</dbReference>
<dbReference type="Pfam" id="PF00413">
    <property type="entry name" value="Peptidase_M10"/>
    <property type="match status" value="1"/>
</dbReference>
<keyword evidence="5" id="KW-0482">Metalloprotease</keyword>
<feature type="compositionally biased region" description="Pro residues" evidence="6">
    <location>
        <begin position="587"/>
        <end position="631"/>
    </location>
</feature>
<dbReference type="GO" id="GO:0008270">
    <property type="term" value="F:zinc ion binding"/>
    <property type="evidence" value="ECO:0007669"/>
    <property type="project" value="InterPro"/>
</dbReference>
<dbReference type="GO" id="GO:0004222">
    <property type="term" value="F:metalloendopeptidase activity"/>
    <property type="evidence" value="ECO:0007669"/>
    <property type="project" value="InterPro"/>
</dbReference>
<feature type="domain" description="Peptidase M10 metallopeptidase" evidence="7">
    <location>
        <begin position="63"/>
        <end position="195"/>
    </location>
</feature>
<dbReference type="AlphaFoldDB" id="A0A5C1ALK9"/>
<dbReference type="RefSeq" id="WP_149112355.1">
    <property type="nucleotide sequence ID" value="NZ_CP042425.1"/>
</dbReference>
<keyword evidence="2" id="KW-0479">Metal-binding</keyword>
<gene>
    <name evidence="8" type="ORF">PX52LOC_04796</name>
</gene>
<dbReference type="OrthoDB" id="289794at2"/>
<evidence type="ECO:0000259" key="7">
    <source>
        <dbReference type="Pfam" id="PF00413"/>
    </source>
</evidence>
<dbReference type="EMBL" id="CP042425">
    <property type="protein sequence ID" value="QEL17788.1"/>
    <property type="molecule type" value="Genomic_DNA"/>
</dbReference>
<dbReference type="Gene3D" id="2.60.120.380">
    <property type="match status" value="2"/>
</dbReference>
<dbReference type="PRINTS" id="PR00138">
    <property type="entry name" value="MATRIXIN"/>
</dbReference>
<evidence type="ECO:0000256" key="3">
    <source>
        <dbReference type="ARBA" id="ARBA00022801"/>
    </source>
</evidence>
<evidence type="ECO:0000256" key="5">
    <source>
        <dbReference type="ARBA" id="ARBA00023049"/>
    </source>
</evidence>
<feature type="compositionally biased region" description="Acidic residues" evidence="6">
    <location>
        <begin position="632"/>
        <end position="642"/>
    </location>
</feature>
<dbReference type="InterPro" id="IPR021190">
    <property type="entry name" value="Pept_M10A"/>
</dbReference>
<sequence>MRHPRGLRVESLERRDTPASFGIAWPDAEHLTLSFAPDGTPVGHKANALPNLLSQLGPQAQIDVLRAFQSWAAVGNVNFGLVADDGSAFGVGAAEQGDPRFGDVRVGGVPLASDVLAVTAPYGPFSNYSGDVTVNTSAGYADGGPDLRTVLLQEAGHALSIGNSSDPASVMYEYYQGPRTGLSAGDIASIQALYGPRVADRFEGSGGNGTRGSATPYTGPLTADLTTTADVDIYSFKAGLLTRSVTINLGAAGLSLLTAKVELLDSNGNVIASALTTDPTTNDVTLSSNAINSFAKYFVRVSSARSDVFGIGAYALTVTQRSILTDVTGIVTNLLDDTGLNDTLSAATTLLSRGSAVGPQAEFVTQGGFGSATDVDVYRLTVPPTSDGSPINLLTTVWGQGGATLNPWVEVYDALGNPIATEVLTADGNTTTVQLRDVPSGQTYFLKLSSDTHARGNYVLSTDLRSDALTFPSGPVQSLDTLAPLVNGGLVLTQTGQVHLVLSADGTGVDTPGVEMVVTAEDGTVVATLTTAAHRGRSLDVFLTAGTYSIRFRALGTSAPVDFRLAAVVITDPVGATPVDPTDDPEPTSPPPPPPPPTGDPQPTSPPATTPPPTTPPPVGYTPIPFNPPDPGSDDGEPAVWY</sequence>
<evidence type="ECO:0000313" key="9">
    <source>
        <dbReference type="Proteomes" id="UP000324974"/>
    </source>
</evidence>
<dbReference type="KEGG" id="lrs:PX52LOC_04796"/>
<organism evidence="8 9">
    <name type="scientific">Limnoglobus roseus</name>
    <dbReference type="NCBI Taxonomy" id="2598579"/>
    <lineage>
        <taxon>Bacteria</taxon>
        <taxon>Pseudomonadati</taxon>
        <taxon>Planctomycetota</taxon>
        <taxon>Planctomycetia</taxon>
        <taxon>Gemmatales</taxon>
        <taxon>Gemmataceae</taxon>
        <taxon>Limnoglobus</taxon>
    </lineage>
</organism>
<dbReference type="Proteomes" id="UP000324974">
    <property type="component" value="Chromosome"/>
</dbReference>
<evidence type="ECO:0000256" key="2">
    <source>
        <dbReference type="ARBA" id="ARBA00022723"/>
    </source>
</evidence>
<proteinExistence type="predicted"/>
<keyword evidence="9" id="KW-1185">Reference proteome</keyword>
<protein>
    <recommendedName>
        <fullName evidence="7">Peptidase M10 metallopeptidase domain-containing protein</fullName>
    </recommendedName>
</protein>
<dbReference type="GO" id="GO:0031012">
    <property type="term" value="C:extracellular matrix"/>
    <property type="evidence" value="ECO:0007669"/>
    <property type="project" value="InterPro"/>
</dbReference>
<evidence type="ECO:0000313" key="8">
    <source>
        <dbReference type="EMBL" id="QEL17788.1"/>
    </source>
</evidence>